<feature type="transmembrane region" description="Helical" evidence="1">
    <location>
        <begin position="20"/>
        <end position="45"/>
    </location>
</feature>
<dbReference type="Proteomes" id="UP000559117">
    <property type="component" value="Unassembled WGS sequence"/>
</dbReference>
<evidence type="ECO:0000313" key="3">
    <source>
        <dbReference type="Proteomes" id="UP000559117"/>
    </source>
</evidence>
<protein>
    <submittedName>
        <fullName evidence="2">Uncharacterized protein</fullName>
    </submittedName>
</protein>
<dbReference type="RefSeq" id="WP_183859641.1">
    <property type="nucleotide sequence ID" value="NZ_JACHFH010000006.1"/>
</dbReference>
<dbReference type="EMBL" id="JACHFH010000006">
    <property type="protein sequence ID" value="MBB5335553.1"/>
    <property type="molecule type" value="Genomic_DNA"/>
</dbReference>
<keyword evidence="1" id="KW-0472">Membrane</keyword>
<name>A0A840URD3_9FIRM</name>
<proteinExistence type="predicted"/>
<organism evidence="2 3">
    <name type="scientific">Pectinatus brassicae</name>
    <dbReference type="NCBI Taxonomy" id="862415"/>
    <lineage>
        <taxon>Bacteria</taxon>
        <taxon>Bacillati</taxon>
        <taxon>Bacillota</taxon>
        <taxon>Negativicutes</taxon>
        <taxon>Selenomonadales</taxon>
        <taxon>Selenomonadaceae</taxon>
        <taxon>Pectinatus</taxon>
    </lineage>
</organism>
<evidence type="ECO:0000256" key="1">
    <source>
        <dbReference type="SAM" id="Phobius"/>
    </source>
</evidence>
<comment type="caution">
    <text evidence="2">The sequence shown here is derived from an EMBL/GenBank/DDBJ whole genome shotgun (WGS) entry which is preliminary data.</text>
</comment>
<reference evidence="2 3" key="1">
    <citation type="submission" date="2020-08" db="EMBL/GenBank/DDBJ databases">
        <title>Genomic Encyclopedia of Type Strains, Phase IV (KMG-IV): sequencing the most valuable type-strain genomes for metagenomic binning, comparative biology and taxonomic classification.</title>
        <authorList>
            <person name="Goeker M."/>
        </authorList>
    </citation>
    <scope>NUCLEOTIDE SEQUENCE [LARGE SCALE GENOMIC DNA]</scope>
    <source>
        <strain evidence="2 3">DSM 24661</strain>
    </source>
</reference>
<evidence type="ECO:0000313" key="2">
    <source>
        <dbReference type="EMBL" id="MBB5335553.1"/>
    </source>
</evidence>
<gene>
    <name evidence="2" type="ORF">HNR32_000680</name>
</gene>
<keyword evidence="1" id="KW-0812">Transmembrane</keyword>
<dbReference type="AlphaFoldDB" id="A0A840URD3"/>
<keyword evidence="1" id="KW-1133">Transmembrane helix</keyword>
<keyword evidence="3" id="KW-1185">Reference proteome</keyword>
<accession>A0A840URD3</accession>
<sequence>MHVNSGIGLYSPALFLRPDFYLLKFIMMLCIYNPSVLAGGFLFFINMKEGHNERYDKTTGRY</sequence>